<dbReference type="PANTHER" id="PTHR47936:SF1">
    <property type="entry name" value="PENTATRICOPEPTIDE REPEAT-CONTAINING PROTEIN GUN1, CHLOROPLASTIC"/>
    <property type="match status" value="1"/>
</dbReference>
<protein>
    <submittedName>
        <fullName evidence="4">Metacaspase-like protein</fullName>
    </submittedName>
</protein>
<gene>
    <name evidence="4" type="ORF">DLAC_08171</name>
</gene>
<feature type="compositionally biased region" description="Low complexity" evidence="3">
    <location>
        <begin position="712"/>
        <end position="730"/>
    </location>
</feature>
<feature type="compositionally biased region" description="Low complexity" evidence="3">
    <location>
        <begin position="679"/>
        <end position="691"/>
    </location>
</feature>
<keyword evidence="1" id="KW-0677">Repeat</keyword>
<feature type="region of interest" description="Disordered" evidence="3">
    <location>
        <begin position="557"/>
        <end position="585"/>
    </location>
</feature>
<feature type="region of interest" description="Disordered" evidence="3">
    <location>
        <begin position="679"/>
        <end position="730"/>
    </location>
</feature>
<evidence type="ECO:0000256" key="2">
    <source>
        <dbReference type="PROSITE-ProRule" id="PRU00339"/>
    </source>
</evidence>
<dbReference type="InParanoid" id="A0A151ZBB9"/>
<accession>A0A151ZBB9</accession>
<evidence type="ECO:0000313" key="5">
    <source>
        <dbReference type="Proteomes" id="UP000076078"/>
    </source>
</evidence>
<comment type="caution">
    <text evidence="4">The sequence shown here is derived from an EMBL/GenBank/DDBJ whole genome shotgun (WGS) entry which is preliminary data.</text>
</comment>
<keyword evidence="5" id="KW-1185">Reference proteome</keyword>
<evidence type="ECO:0000256" key="1">
    <source>
        <dbReference type="ARBA" id="ARBA00022737"/>
    </source>
</evidence>
<dbReference type="EMBL" id="LODT01000035">
    <property type="protein sequence ID" value="KYQ91242.1"/>
    <property type="molecule type" value="Genomic_DNA"/>
</dbReference>
<sequence>MLRSIIYKNVFKYKNLNSVSRSYVSIHCNQIFGVNNTLKQQYGTKSPSPSSVGFIFDTPKISTINGEKSTIKQENQLQKTIILTNIKELFKKNIQMATELLSSYLAQKKLSNYDVDILFMWVTTNGYLVNIDIINLFLQEFGSTHNLQNISKLINLCSSKKIPMNLETYEILIRHFTLSNMEPNLISIIDRLFRSNIPISNETTYPLLVQAYLMIGDITNALKYFEATESNQSGWNGIMKYYVTQKQFDKAIDMFKQHITVYPSYLSTINCSNFFYRLEEPQNIEECIQYLEENDLADQEVIQSIISLLLEKSLKLATYLIARRKFTAPNNALFIKIIRQAIMEDDLKTYLQILSDMSKNYIRPSTAAYQWVLASCVSSQNTESINQIIESLCKLSAQGYEFSTLIYYNQVNGNDELLQILLQALMNQPQSFISQVTEQVIGNYLHFGHYDMALNWYAERILNFSIKPTPELYLRFIDYHKLLEETELMEFWADQLQSAHGYLVEINQDNKLLLYNQLKNTRTKKEFADQPKQAFGEEHLSLSRHISRINEKIKIRQEGDTSEDFESTSVPSDETEPSEPNDHVISKVEVPDTYFDIEKSIHFIDNFMPSKVEHYQLSNPSEQLRLQKILQLQIQHKIQMYKRRTLKSMLIFNNFTKAKQQQLQLQLQLQPHLNLQELQQEQQQTDQPTEQVNSTQDSNNRFSDEFVTPLVNNNNDSNDNNNNSNNLDNNTIMENHVNNININDNKVNNVKNFYKITLAEHDLLLNEMIERNDIPKIIVILKELMEKGVMPHGPFLIKAYLKVKQHSFDVYQDLLESTPMFIRCIVFNSKYYEELLVLDFEKGMKSLQLESPMFYSRGIYNHILMGLLHRGRLDAALLLAKVMTRVNMPLLDFDVLAKKIFESDVQDAGYLVRLLNSLDLEYMNVSSIVNCLLKICIEKGLTNEAIQLVEYLPDANGTTISLLLRIYSELYPIPPEQNLDKWYSLISYCETHNLSTSQFYQHFFNALLEIGQPNLIMKVVENDFETIMENINNQAFYSVITASSNPSFTVQLFKMTYRQFDHYTPESLKYVRECNDALGENKDPGLDILIDRCPTTPPTHNHVTPVSDEYALMVANYFAPTLVSQYQIENPDKSLPDFNNNDDIDYKDPNEADEQKRIIKQKLKELQRKKLKDSYFY</sequence>
<dbReference type="InterPro" id="IPR011990">
    <property type="entry name" value="TPR-like_helical_dom_sf"/>
</dbReference>
<proteinExistence type="predicted"/>
<reference evidence="4 5" key="1">
    <citation type="submission" date="2015-12" db="EMBL/GenBank/DDBJ databases">
        <title>Dictyostelia acquired genes for synthesis and detection of signals that induce cell-type specialization by lateral gene transfer from prokaryotes.</title>
        <authorList>
            <person name="Gloeckner G."/>
            <person name="Schaap P."/>
        </authorList>
    </citation>
    <scope>NUCLEOTIDE SEQUENCE [LARGE SCALE GENOMIC DNA]</scope>
    <source>
        <strain evidence="4 5">TK</strain>
    </source>
</reference>
<dbReference type="AlphaFoldDB" id="A0A151ZBB9"/>
<dbReference type="Gene3D" id="1.25.40.10">
    <property type="entry name" value="Tetratricopeptide repeat domain"/>
    <property type="match status" value="1"/>
</dbReference>
<feature type="region of interest" description="Disordered" evidence="3">
    <location>
        <begin position="1130"/>
        <end position="1153"/>
    </location>
</feature>
<evidence type="ECO:0000313" key="4">
    <source>
        <dbReference type="EMBL" id="KYQ91242.1"/>
    </source>
</evidence>
<feature type="compositionally biased region" description="Polar residues" evidence="3">
    <location>
        <begin position="692"/>
        <end position="701"/>
    </location>
</feature>
<dbReference type="PANTHER" id="PTHR47936">
    <property type="entry name" value="PPR_LONG DOMAIN-CONTAINING PROTEIN"/>
    <property type="match status" value="1"/>
</dbReference>
<evidence type="ECO:0000256" key="3">
    <source>
        <dbReference type="SAM" id="MobiDB-lite"/>
    </source>
</evidence>
<dbReference type="OMA" id="NNTNDEM"/>
<feature type="repeat" description="TPR" evidence="2">
    <location>
        <begin position="232"/>
        <end position="265"/>
    </location>
</feature>
<organism evidence="4 5">
    <name type="scientific">Tieghemostelium lacteum</name>
    <name type="common">Slime mold</name>
    <name type="synonym">Dictyostelium lacteum</name>
    <dbReference type="NCBI Taxonomy" id="361077"/>
    <lineage>
        <taxon>Eukaryota</taxon>
        <taxon>Amoebozoa</taxon>
        <taxon>Evosea</taxon>
        <taxon>Eumycetozoa</taxon>
        <taxon>Dictyostelia</taxon>
        <taxon>Dictyosteliales</taxon>
        <taxon>Raperosteliaceae</taxon>
        <taxon>Tieghemostelium</taxon>
    </lineage>
</organism>
<dbReference type="PROSITE" id="PS50005">
    <property type="entry name" value="TPR"/>
    <property type="match status" value="1"/>
</dbReference>
<dbReference type="InterPro" id="IPR019734">
    <property type="entry name" value="TPR_rpt"/>
</dbReference>
<dbReference type="Proteomes" id="UP000076078">
    <property type="component" value="Unassembled WGS sequence"/>
</dbReference>
<dbReference type="OrthoDB" id="21355at2759"/>
<keyword evidence="2" id="KW-0802">TPR repeat</keyword>
<dbReference type="FunCoup" id="A0A151ZBB9">
    <property type="interactions" value="425"/>
</dbReference>
<dbReference type="STRING" id="361077.A0A151ZBB9"/>
<name>A0A151ZBB9_TIELA</name>
<feature type="compositionally biased region" description="Basic and acidic residues" evidence="3">
    <location>
        <begin position="1144"/>
        <end position="1153"/>
    </location>
</feature>